<dbReference type="CDD" id="cd06558">
    <property type="entry name" value="crotonase-like"/>
    <property type="match status" value="1"/>
</dbReference>
<dbReference type="InterPro" id="IPR029045">
    <property type="entry name" value="ClpP/crotonase-like_dom_sf"/>
</dbReference>
<dbReference type="SUPFAM" id="SSF52096">
    <property type="entry name" value="ClpP/crotonase"/>
    <property type="match status" value="1"/>
</dbReference>
<dbReference type="PANTHER" id="PTHR11941:SF54">
    <property type="entry name" value="ENOYL-COA HYDRATASE, MITOCHONDRIAL"/>
    <property type="match status" value="1"/>
</dbReference>
<protein>
    <submittedName>
        <fullName evidence="3">Enoyl-CoA hydratase/isomerase family protein</fullName>
    </submittedName>
</protein>
<comment type="similarity">
    <text evidence="1 2">Belongs to the enoyl-CoA hydratase/isomerase family.</text>
</comment>
<dbReference type="Pfam" id="PF00378">
    <property type="entry name" value="ECH_1"/>
    <property type="match status" value="1"/>
</dbReference>
<sequence>MYREIEVKQTNGIYQITLNRPNVLNAISLTLAGEIIAALESIGKNGDCRVLILAGNGRSFTVGADTTEVGKMENSEYEHYMSQFSRMVSAVEQFPAPVIAMINGFAFGGGAELASVCDIRFGSSQAKFRFPGASYGIVLSAATLSTIVSLPKAKELLLASSIVDAEEAFRIGLLNQLVDDSELEAFTYRYAENIVKNTVQPVLKAKEVLNYVVGLTKEERKQVEGEATIYLKTHTNQRETFSSFSRKRKTTERDW</sequence>
<name>A0A942YDB4_9BACI</name>
<organism evidence="3">
    <name type="scientific">Neobacillus citreus</name>
    <dbReference type="NCBI Taxonomy" id="2833578"/>
    <lineage>
        <taxon>Bacteria</taxon>
        <taxon>Bacillati</taxon>
        <taxon>Bacillota</taxon>
        <taxon>Bacilli</taxon>
        <taxon>Bacillales</taxon>
        <taxon>Bacillaceae</taxon>
        <taxon>Neobacillus</taxon>
    </lineage>
</organism>
<dbReference type="AlphaFoldDB" id="A0A942YDB4"/>
<dbReference type="PROSITE" id="PS00166">
    <property type="entry name" value="ENOYL_COA_HYDRATASE"/>
    <property type="match status" value="1"/>
</dbReference>
<dbReference type="EMBL" id="JAGYPE010000006">
    <property type="protein sequence ID" value="MBS4185590.1"/>
    <property type="molecule type" value="Genomic_DNA"/>
</dbReference>
<dbReference type="Proteomes" id="UP000677265">
    <property type="component" value="Unassembled WGS sequence"/>
</dbReference>
<accession>A0A942YDB4</accession>
<evidence type="ECO:0000313" key="5">
    <source>
        <dbReference type="Proteomes" id="UP000677265"/>
    </source>
</evidence>
<evidence type="ECO:0000256" key="1">
    <source>
        <dbReference type="ARBA" id="ARBA00005254"/>
    </source>
</evidence>
<dbReference type="Gene3D" id="3.90.226.10">
    <property type="entry name" value="2-enoyl-CoA Hydratase, Chain A, domain 1"/>
    <property type="match status" value="1"/>
</dbReference>
<gene>
    <name evidence="4" type="ORF">KHB02_002200</name>
    <name evidence="3" type="ORF">KHB02_29835</name>
</gene>
<dbReference type="RefSeq" id="WP_213145437.1">
    <property type="nucleotide sequence ID" value="NZ_JAGYPE020000002.1"/>
</dbReference>
<dbReference type="EMBL" id="JAGYPE020000002">
    <property type="protein sequence ID" value="MCH6264341.1"/>
    <property type="molecule type" value="Genomic_DNA"/>
</dbReference>
<dbReference type="InterPro" id="IPR001753">
    <property type="entry name" value="Enoyl-CoA_hydra/iso"/>
</dbReference>
<dbReference type="InterPro" id="IPR018376">
    <property type="entry name" value="Enoyl-CoA_hyd/isom_CS"/>
</dbReference>
<evidence type="ECO:0000313" key="3">
    <source>
        <dbReference type="EMBL" id="MBS4185590.1"/>
    </source>
</evidence>
<evidence type="ECO:0000313" key="4">
    <source>
        <dbReference type="EMBL" id="MCH6264341.1"/>
    </source>
</evidence>
<evidence type="ECO:0000256" key="2">
    <source>
        <dbReference type="RuleBase" id="RU003707"/>
    </source>
</evidence>
<dbReference type="GO" id="GO:0006635">
    <property type="term" value="P:fatty acid beta-oxidation"/>
    <property type="evidence" value="ECO:0007669"/>
    <property type="project" value="TreeGrafter"/>
</dbReference>
<dbReference type="GO" id="GO:0003824">
    <property type="term" value="F:catalytic activity"/>
    <property type="evidence" value="ECO:0007669"/>
    <property type="project" value="InterPro"/>
</dbReference>
<keyword evidence="5" id="KW-1185">Reference proteome</keyword>
<dbReference type="PANTHER" id="PTHR11941">
    <property type="entry name" value="ENOYL-COA HYDRATASE-RELATED"/>
    <property type="match status" value="1"/>
</dbReference>
<proteinExistence type="inferred from homology"/>
<reference evidence="3" key="1">
    <citation type="submission" date="2021-05" db="EMBL/GenBank/DDBJ databases">
        <title>Novel Bacillus species.</title>
        <authorList>
            <person name="Liu G."/>
        </authorList>
    </citation>
    <scope>NUCLEOTIDE SEQUENCE</scope>
    <source>
        <strain evidence="3 5">FJAT-50051</strain>
    </source>
</reference>
<comment type="caution">
    <text evidence="3">The sequence shown here is derived from an EMBL/GenBank/DDBJ whole genome shotgun (WGS) entry which is preliminary data.</text>
</comment>